<protein>
    <submittedName>
        <fullName evidence="3">DUF418 domain-containing protein</fullName>
    </submittedName>
</protein>
<comment type="caution">
    <text evidence="3">The sequence shown here is derived from an EMBL/GenBank/DDBJ whole genome shotgun (WGS) entry which is preliminary data.</text>
</comment>
<feature type="transmembrane region" description="Helical" evidence="1">
    <location>
        <begin position="139"/>
        <end position="163"/>
    </location>
</feature>
<proteinExistence type="predicted"/>
<feature type="transmembrane region" description="Helical" evidence="1">
    <location>
        <begin position="235"/>
        <end position="252"/>
    </location>
</feature>
<feature type="transmembrane region" description="Helical" evidence="1">
    <location>
        <begin position="94"/>
        <end position="113"/>
    </location>
</feature>
<reference evidence="4" key="1">
    <citation type="submission" date="2023-07" db="EMBL/GenBank/DDBJ databases">
        <title>30 novel species of actinomycetes from the DSMZ collection.</title>
        <authorList>
            <person name="Nouioui I."/>
        </authorList>
    </citation>
    <scope>NUCLEOTIDE SEQUENCE [LARGE SCALE GENOMIC DNA]</scope>
    <source>
        <strain evidence="4">DSM 44917</strain>
    </source>
</reference>
<dbReference type="Proteomes" id="UP001183388">
    <property type="component" value="Unassembled WGS sequence"/>
</dbReference>
<dbReference type="PANTHER" id="PTHR30590:SF2">
    <property type="entry name" value="INNER MEMBRANE PROTEIN"/>
    <property type="match status" value="1"/>
</dbReference>
<dbReference type="InterPro" id="IPR007349">
    <property type="entry name" value="DUF418"/>
</dbReference>
<dbReference type="Pfam" id="PF04235">
    <property type="entry name" value="DUF418"/>
    <property type="match status" value="1"/>
</dbReference>
<feature type="transmembrane region" description="Helical" evidence="1">
    <location>
        <begin position="337"/>
        <end position="357"/>
    </location>
</feature>
<accession>A0ABU2LD84</accession>
<feature type="transmembrane region" description="Helical" evidence="1">
    <location>
        <begin position="369"/>
        <end position="390"/>
    </location>
</feature>
<evidence type="ECO:0000256" key="1">
    <source>
        <dbReference type="SAM" id="Phobius"/>
    </source>
</evidence>
<dbReference type="InterPro" id="IPR052529">
    <property type="entry name" value="Bact_Transport_Assoc"/>
</dbReference>
<feature type="transmembrane region" description="Helical" evidence="1">
    <location>
        <begin position="273"/>
        <end position="292"/>
    </location>
</feature>
<name>A0ABU2LD84_9ACTN</name>
<feature type="transmembrane region" description="Helical" evidence="1">
    <location>
        <begin position="175"/>
        <end position="193"/>
    </location>
</feature>
<dbReference type="RefSeq" id="WP_311632513.1">
    <property type="nucleotide sequence ID" value="NZ_JAVREN010000040.1"/>
</dbReference>
<organism evidence="3 4">
    <name type="scientific">Streptomyces boetiae</name>
    <dbReference type="NCBI Taxonomy" id="3075541"/>
    <lineage>
        <taxon>Bacteria</taxon>
        <taxon>Bacillati</taxon>
        <taxon>Actinomycetota</taxon>
        <taxon>Actinomycetes</taxon>
        <taxon>Kitasatosporales</taxon>
        <taxon>Streptomycetaceae</taxon>
        <taxon>Streptomyces</taxon>
    </lineage>
</organism>
<keyword evidence="1" id="KW-1133">Transmembrane helix</keyword>
<keyword evidence="1" id="KW-0472">Membrane</keyword>
<gene>
    <name evidence="3" type="ORF">RM780_21685</name>
</gene>
<keyword evidence="1" id="KW-0812">Transmembrane</keyword>
<dbReference type="PANTHER" id="PTHR30590">
    <property type="entry name" value="INNER MEMBRANE PROTEIN"/>
    <property type="match status" value="1"/>
</dbReference>
<feature type="transmembrane region" description="Helical" evidence="1">
    <location>
        <begin position="298"/>
        <end position="316"/>
    </location>
</feature>
<keyword evidence="4" id="KW-1185">Reference proteome</keyword>
<sequence length="408" mass="43410">MTTADEARAGAPPLTTTTEPALSAGRRLPVLDVLRGVAILGTLLTNVWIFAHPAGEWGVLSDSSAMVSLNDLLRDPSPALAAEWAFRFLGNGKALGMLTLLFGVGLAIQYRSATGHGGRWPGRYPRRALFLLAEGTLHFLLIFAWDVLMGYAVTALVVAWLLARSEAARRRAMRWAAGAHVALVLLLTAALLAEDGEGGGDAGYGRAAEVYGHGGYLEVVGFRLEHALALRMEPVITFGLLLFLFLLGVRLFRAGAFGDDAAGRRLRLRLCRWGLGVGLPLNLATSLGGSDWALADRYLAAPFVAVGCVGLVGALVDRVRRPGALTAALGAVGRTALSCYVLQNALCALLCYGFGLGLAARPGTDGSPWWVMGVWAGVCAVLLIGAPLWLRRFRHGPLEAAQKRLLRR</sequence>
<evidence type="ECO:0000259" key="2">
    <source>
        <dbReference type="Pfam" id="PF04235"/>
    </source>
</evidence>
<evidence type="ECO:0000313" key="4">
    <source>
        <dbReference type="Proteomes" id="UP001183388"/>
    </source>
</evidence>
<dbReference type="EMBL" id="JAVREN010000040">
    <property type="protein sequence ID" value="MDT0309549.1"/>
    <property type="molecule type" value="Genomic_DNA"/>
</dbReference>
<evidence type="ECO:0000313" key="3">
    <source>
        <dbReference type="EMBL" id="MDT0309549.1"/>
    </source>
</evidence>
<feature type="domain" description="DUF418" evidence="2">
    <location>
        <begin position="251"/>
        <end position="405"/>
    </location>
</feature>